<name>X1SN92_9ZZZZ</name>
<proteinExistence type="predicted"/>
<protein>
    <recommendedName>
        <fullName evidence="2">DUF362 domain-containing protein</fullName>
    </recommendedName>
</protein>
<feature type="non-terminal residue" evidence="1">
    <location>
        <position position="127"/>
    </location>
</feature>
<evidence type="ECO:0008006" key="2">
    <source>
        <dbReference type="Google" id="ProtNLM"/>
    </source>
</evidence>
<comment type="caution">
    <text evidence="1">The sequence shown here is derived from an EMBL/GenBank/DDBJ whole genome shotgun (WGS) entry which is preliminary data.</text>
</comment>
<reference evidence="1" key="1">
    <citation type="journal article" date="2014" name="Front. Microbiol.">
        <title>High frequency of phylogenetically diverse reductive dehalogenase-homologous genes in deep subseafloor sedimentary metagenomes.</title>
        <authorList>
            <person name="Kawai M."/>
            <person name="Futagami T."/>
            <person name="Toyoda A."/>
            <person name="Takaki Y."/>
            <person name="Nishi S."/>
            <person name="Hori S."/>
            <person name="Arai W."/>
            <person name="Tsubouchi T."/>
            <person name="Morono Y."/>
            <person name="Uchiyama I."/>
            <person name="Ito T."/>
            <person name="Fujiyama A."/>
            <person name="Inagaki F."/>
            <person name="Takami H."/>
        </authorList>
    </citation>
    <scope>NUCLEOTIDE SEQUENCE</scope>
    <source>
        <strain evidence="1">Expedition CK06-06</strain>
    </source>
</reference>
<organism evidence="1">
    <name type="scientific">marine sediment metagenome</name>
    <dbReference type="NCBI Taxonomy" id="412755"/>
    <lineage>
        <taxon>unclassified sequences</taxon>
        <taxon>metagenomes</taxon>
        <taxon>ecological metagenomes</taxon>
    </lineage>
</organism>
<evidence type="ECO:0000313" key="1">
    <source>
        <dbReference type="EMBL" id="GAI80611.1"/>
    </source>
</evidence>
<gene>
    <name evidence="1" type="ORF">S12H4_19001</name>
</gene>
<accession>X1SN92</accession>
<dbReference type="EMBL" id="BARW01009451">
    <property type="protein sequence ID" value="GAI80611.1"/>
    <property type="molecule type" value="Genomic_DNA"/>
</dbReference>
<sequence length="127" mass="14427">MTKTDVYVIKKYPEETNQEVVLRTLKLIPLKEHVKNSEKKILINPNWVCRDHSDSGNVTSTDTLEGILIYLIDEAKISPDKIVIADGGETNNTQATMKLNDVFRLEEYGIKVSNLNKDDRVNNLTIP</sequence>
<dbReference type="AlphaFoldDB" id="X1SN92"/>